<dbReference type="InterPro" id="IPR000674">
    <property type="entry name" value="Ald_Oxase/Xan_DH_a/b"/>
</dbReference>
<dbReference type="SMART" id="SM01008">
    <property type="entry name" value="Ald_Xan_dh_C"/>
    <property type="match status" value="1"/>
</dbReference>
<sequence>MNKHVSPKLNRRAFVIGTAAVGAGLAIGFDLPFGGPTVVRAADGSPEVNAWVVIRPDDTVVIRVARSEMGQGSLTGLAQLVAEELECDWTKVTTEFPSPGQNVARKRVWGDYSTGGSRGIRGSHDYVRKGGAAARMMLIQAAANDWKVPASECTAVNSVITHTPSGKTTTYGKVAEAAAKLTPPTDVKLKDPKDWRLIGKGVKRLDTPDKVTGTTVYGIDVKLPGMLNAAIKDCPVTGGKLKSYDEAKIAGMKGVKKVMKVGDTAVAVVADTFWHAKTALDALPIVWDEGENAKVSSASIAKWLAEGLDGGPAYVGNSNGDTKAALVGAAKTIEAVYNYPYQNHATMEPMNATALYTADKCEVWCGTQNGEAAFAAALEASELPAEKCDVNKLLLGGGFGRRGQTDYVRQAVLIAKQMPGTPIKLIWTREEDMTHGRYHPVTQCKLTAGFDADNNLTAFHMRISGQSILASLRPDALVKGMDPATFAGLNAKGDAPFGYSVPNLLIEHSMRNPHIIPGFWRGVNVNQNAIYVECFMDELAHAAGQDPLEFRRKLMKDHPKHLAVLEAVAEKIGWSTAPPQGVYRGLAHFASYGSYVAAAAEISVIDGTKIKVHRIVAATDPGYAVNPAQIERQIAGSFVYGLSGLFYGGITVKDGAVEQTNFDTYDSMRIAAMPKVESIVMPSGGFWGGVGEPTIGVAGPAVLNAYFAATGKRIRSVPLRDQNITFA</sequence>
<dbReference type="InterPro" id="IPR037165">
    <property type="entry name" value="AldOxase/xan_DH_Mopterin-bd_sf"/>
</dbReference>
<dbReference type="Pfam" id="PF20256">
    <property type="entry name" value="MoCoBD_2"/>
    <property type="match status" value="2"/>
</dbReference>
<keyword evidence="3" id="KW-1185">Reference proteome</keyword>
<proteinExistence type="predicted"/>
<dbReference type="PANTHER" id="PTHR47495:SF2">
    <property type="entry name" value="ALDEHYDE DEHYDROGENASE"/>
    <property type="match status" value="1"/>
</dbReference>
<dbReference type="Gene3D" id="3.90.1170.50">
    <property type="entry name" value="Aldehyde oxidase/xanthine dehydrogenase, a/b hammerhead"/>
    <property type="match status" value="1"/>
</dbReference>
<accession>A0ABS9LK03</accession>
<dbReference type="Gene3D" id="3.30.365.10">
    <property type="entry name" value="Aldehyde oxidase/xanthine dehydrogenase, molybdopterin binding domain"/>
    <property type="match status" value="4"/>
</dbReference>
<dbReference type="InterPro" id="IPR052516">
    <property type="entry name" value="N-heterocyclic_Hydroxylase"/>
</dbReference>
<dbReference type="InterPro" id="IPR008274">
    <property type="entry name" value="AldOxase/xan_DH_MoCoBD1"/>
</dbReference>
<protein>
    <submittedName>
        <fullName evidence="2">Molybdopterin-dependent oxidoreductase</fullName>
    </submittedName>
</protein>
<evidence type="ECO:0000313" key="2">
    <source>
        <dbReference type="EMBL" id="MCG2667334.1"/>
    </source>
</evidence>
<dbReference type="PIRSF" id="PIRSF036389">
    <property type="entry name" value="IOR_B"/>
    <property type="match status" value="1"/>
</dbReference>
<dbReference type="EMBL" id="JAKLUA010000002">
    <property type="protein sequence ID" value="MCG2667334.1"/>
    <property type="molecule type" value="Genomic_DNA"/>
</dbReference>
<dbReference type="InterPro" id="IPR012368">
    <property type="entry name" value="OxRdtase_Mopterin-bd_su_IorB"/>
</dbReference>
<dbReference type="Pfam" id="PF02738">
    <property type="entry name" value="MoCoBD_1"/>
    <property type="match status" value="1"/>
</dbReference>
<dbReference type="SUPFAM" id="SSF56003">
    <property type="entry name" value="Molybdenum cofactor-binding domain"/>
    <property type="match status" value="2"/>
</dbReference>
<gene>
    <name evidence="2" type="ORF">L6637_10250</name>
</gene>
<evidence type="ECO:0000259" key="1">
    <source>
        <dbReference type="SMART" id="SM01008"/>
    </source>
</evidence>
<comment type="caution">
    <text evidence="2">The sequence shown here is derived from an EMBL/GenBank/DDBJ whole genome shotgun (WGS) entry which is preliminary data.</text>
</comment>
<dbReference type="PROSITE" id="PS51318">
    <property type="entry name" value="TAT"/>
    <property type="match status" value="1"/>
</dbReference>
<feature type="domain" description="Aldehyde oxidase/xanthine dehydrogenase a/b hammerhead" evidence="1">
    <location>
        <begin position="212"/>
        <end position="291"/>
    </location>
</feature>
<evidence type="ECO:0000313" key="3">
    <source>
        <dbReference type="Proteomes" id="UP001139012"/>
    </source>
</evidence>
<organism evidence="2 3">
    <name type="scientific">Bradyrhizobium zhengyangense</name>
    <dbReference type="NCBI Taxonomy" id="2911009"/>
    <lineage>
        <taxon>Bacteria</taxon>
        <taxon>Pseudomonadati</taxon>
        <taxon>Pseudomonadota</taxon>
        <taxon>Alphaproteobacteria</taxon>
        <taxon>Hyphomicrobiales</taxon>
        <taxon>Nitrobacteraceae</taxon>
        <taxon>Bradyrhizobium</taxon>
    </lineage>
</organism>
<dbReference type="InterPro" id="IPR046867">
    <property type="entry name" value="AldOxase/xan_DH_MoCoBD2"/>
</dbReference>
<dbReference type="InterPro" id="IPR006311">
    <property type="entry name" value="TAT_signal"/>
</dbReference>
<dbReference type="RefSeq" id="WP_237870417.1">
    <property type="nucleotide sequence ID" value="NZ_JAKLUA010000002.1"/>
</dbReference>
<reference evidence="2" key="1">
    <citation type="submission" date="2022-01" db="EMBL/GenBank/DDBJ databases">
        <title>Genome sequnece data of strain Bradyrhizobium sp. nov.</title>
        <authorList>
            <person name="Zhang J."/>
        </authorList>
    </citation>
    <scope>NUCLEOTIDE SEQUENCE</scope>
    <source>
        <strain evidence="2">WYCCWR 12774</strain>
    </source>
</reference>
<dbReference type="PANTHER" id="PTHR47495">
    <property type="entry name" value="ALDEHYDE DEHYDROGENASE"/>
    <property type="match status" value="1"/>
</dbReference>
<name>A0ABS9LK03_9BRAD</name>
<dbReference type="Proteomes" id="UP001139012">
    <property type="component" value="Unassembled WGS sequence"/>
</dbReference>